<dbReference type="PANTHER" id="PTHR43220">
    <property type="match status" value="1"/>
</dbReference>
<feature type="domain" description="VTT" evidence="8">
    <location>
        <begin position="81"/>
        <end position="200"/>
    </location>
</feature>
<feature type="transmembrane region" description="Helical" evidence="7">
    <location>
        <begin position="149"/>
        <end position="171"/>
    </location>
</feature>
<evidence type="ECO:0000256" key="6">
    <source>
        <dbReference type="ARBA" id="ARBA00025797"/>
    </source>
</evidence>
<reference evidence="9 10" key="1">
    <citation type="submission" date="2023-09" db="EMBL/GenBank/DDBJ databases">
        <title>Genomes of two closely related lineages of the louse Polyplax serrata with different host specificities.</title>
        <authorList>
            <person name="Martinu J."/>
            <person name="Tarabai H."/>
            <person name="Stefka J."/>
            <person name="Hypsa V."/>
        </authorList>
    </citation>
    <scope>NUCLEOTIDE SEQUENCE [LARGE SCALE GENOMIC DNA]</scope>
    <source>
        <strain evidence="9">98ZLc_SE</strain>
    </source>
</reference>
<organism evidence="9 10">
    <name type="scientific">Polyplax serrata</name>
    <name type="common">Common mouse louse</name>
    <dbReference type="NCBI Taxonomy" id="468196"/>
    <lineage>
        <taxon>Eukaryota</taxon>
        <taxon>Metazoa</taxon>
        <taxon>Ecdysozoa</taxon>
        <taxon>Arthropoda</taxon>
        <taxon>Hexapoda</taxon>
        <taxon>Insecta</taxon>
        <taxon>Pterygota</taxon>
        <taxon>Neoptera</taxon>
        <taxon>Paraneoptera</taxon>
        <taxon>Psocodea</taxon>
        <taxon>Troctomorpha</taxon>
        <taxon>Phthiraptera</taxon>
        <taxon>Anoplura</taxon>
        <taxon>Polyplacidae</taxon>
        <taxon>Polyplax</taxon>
    </lineage>
</organism>
<dbReference type="EMBL" id="JAWJWF010000046">
    <property type="protein sequence ID" value="KAK6624466.1"/>
    <property type="molecule type" value="Genomic_DNA"/>
</dbReference>
<keyword evidence="4 7" id="KW-1133">Transmembrane helix</keyword>
<feature type="transmembrane region" description="Helical" evidence="7">
    <location>
        <begin position="62"/>
        <end position="89"/>
    </location>
</feature>
<keyword evidence="5 7" id="KW-0472">Membrane</keyword>
<feature type="transmembrane region" description="Helical" evidence="7">
    <location>
        <begin position="101"/>
        <end position="123"/>
    </location>
</feature>
<protein>
    <recommendedName>
        <fullName evidence="8">VTT domain-containing protein</fullName>
    </recommendedName>
</protein>
<evidence type="ECO:0000256" key="5">
    <source>
        <dbReference type="ARBA" id="ARBA00023136"/>
    </source>
</evidence>
<name>A0ABR1APT3_POLSC</name>
<evidence type="ECO:0000313" key="10">
    <source>
        <dbReference type="Proteomes" id="UP001359485"/>
    </source>
</evidence>
<evidence type="ECO:0000313" key="9">
    <source>
        <dbReference type="EMBL" id="KAK6624466.1"/>
    </source>
</evidence>
<feature type="transmembrane region" description="Helical" evidence="7">
    <location>
        <begin position="212"/>
        <end position="235"/>
    </location>
</feature>
<evidence type="ECO:0000256" key="4">
    <source>
        <dbReference type="ARBA" id="ARBA00022989"/>
    </source>
</evidence>
<evidence type="ECO:0000259" key="8">
    <source>
        <dbReference type="Pfam" id="PF09335"/>
    </source>
</evidence>
<evidence type="ECO:0000256" key="7">
    <source>
        <dbReference type="SAM" id="Phobius"/>
    </source>
</evidence>
<keyword evidence="10" id="KW-1185">Reference proteome</keyword>
<comment type="similarity">
    <text evidence="6">Belongs to the TMEM41 family.</text>
</comment>
<sequence>MKKFIFLIIIVALSTLWLYLLHFFAPNLNSGEGVKKELKFPSSLEELQKVAGLLKLYSLNHWWYVFLIFGSAYIYKQAFCIPGSIFLNLLAGALYGKLGGLFFACLFTSMGATMCYILSLTFAKELVLTYFHDRFSNFQKKVKENEDNLLPFMLFIRLVPIAPGWVINVVAPLLDVPVPIFILSTFFGLVPYNFIGVSAGGMLSSLKSVDDIFTWNVFFTTTGIALLATCPPYILRRLSNKGKVKAL</sequence>
<comment type="caution">
    <text evidence="9">The sequence shown here is derived from an EMBL/GenBank/DDBJ whole genome shotgun (WGS) entry which is preliminary data.</text>
</comment>
<comment type="subcellular location">
    <subcellularLocation>
        <location evidence="1">Membrane</location>
        <topology evidence="1">Multi-pass membrane protein</topology>
    </subcellularLocation>
</comment>
<dbReference type="Pfam" id="PF09335">
    <property type="entry name" value="VTT_dom"/>
    <property type="match status" value="1"/>
</dbReference>
<evidence type="ECO:0000256" key="1">
    <source>
        <dbReference type="ARBA" id="ARBA00004141"/>
    </source>
</evidence>
<evidence type="ECO:0000256" key="2">
    <source>
        <dbReference type="ARBA" id="ARBA00022692"/>
    </source>
</evidence>
<accession>A0ABR1APT3</accession>
<keyword evidence="3" id="KW-0732">Signal</keyword>
<dbReference type="InterPro" id="IPR032816">
    <property type="entry name" value="VTT_dom"/>
</dbReference>
<keyword evidence="2 7" id="KW-0812">Transmembrane</keyword>
<proteinExistence type="inferred from homology"/>
<evidence type="ECO:0000256" key="3">
    <source>
        <dbReference type="ARBA" id="ARBA00022729"/>
    </source>
</evidence>
<feature type="transmembrane region" description="Helical" evidence="7">
    <location>
        <begin position="5"/>
        <end position="25"/>
    </location>
</feature>
<gene>
    <name evidence="9" type="ORF">RUM44_011325</name>
</gene>
<dbReference type="Proteomes" id="UP001359485">
    <property type="component" value="Unassembled WGS sequence"/>
</dbReference>
<feature type="transmembrane region" description="Helical" evidence="7">
    <location>
        <begin position="178"/>
        <end position="200"/>
    </location>
</feature>
<dbReference type="PANTHER" id="PTHR43220:SF21">
    <property type="entry name" value="TRANSMEMBRANE PROTEIN 41A"/>
    <property type="match status" value="1"/>
</dbReference>
<dbReference type="InterPro" id="IPR045014">
    <property type="entry name" value="TM41A/B"/>
</dbReference>